<dbReference type="SUPFAM" id="SSF53098">
    <property type="entry name" value="Ribonuclease H-like"/>
    <property type="match status" value="1"/>
</dbReference>
<evidence type="ECO:0000313" key="3">
    <source>
        <dbReference type="Proteomes" id="UP000177408"/>
    </source>
</evidence>
<gene>
    <name evidence="2" type="ORF">A3H67_02430</name>
</gene>
<protein>
    <recommendedName>
        <fullName evidence="1">Integrase catalytic domain-containing protein</fullName>
    </recommendedName>
</protein>
<dbReference type="GO" id="GO:0003676">
    <property type="term" value="F:nucleic acid binding"/>
    <property type="evidence" value="ECO:0007669"/>
    <property type="project" value="InterPro"/>
</dbReference>
<evidence type="ECO:0000313" key="2">
    <source>
        <dbReference type="EMBL" id="OGY57042.1"/>
    </source>
</evidence>
<proteinExistence type="predicted"/>
<name>A0A1G1YXG6_9BACT</name>
<sequence length="290" mass="35638">MNKPKFNRQQRFLWYRQVNNCHMTVKKVCQIFGISRKTYYYWLFKDYGSKGNTYTPFKNQPNLKLTYEVRKFIEEQKLRTNYGPKKMKWLVKRKLGIDLSTTIIYRYYKRKNLIRKPQRKLPWYKPLKYALTIEKQGQGVQMDVKYVYEYGVRRYLFSVLDPFTHKYYFKIFPTKESKNAIEVFLEAREYFGFKIISIQTDNGSEFRGCFHDWLTQNNIQHYFIPKSSPYWNAEVERVHRTIDDEYYLNPLRVWKTSYEWLHYYNFERLHETLNGLTPQEKLLRSVTLDC</sequence>
<dbReference type="InterPro" id="IPR012337">
    <property type="entry name" value="RNaseH-like_sf"/>
</dbReference>
<dbReference type="GO" id="GO:0015074">
    <property type="term" value="P:DNA integration"/>
    <property type="evidence" value="ECO:0007669"/>
    <property type="project" value="InterPro"/>
</dbReference>
<comment type="caution">
    <text evidence="2">The sequence shown here is derived from an EMBL/GenBank/DDBJ whole genome shotgun (WGS) entry which is preliminary data.</text>
</comment>
<dbReference type="PANTHER" id="PTHR47515">
    <property type="entry name" value="LOW CALCIUM RESPONSE LOCUS PROTEIN T"/>
    <property type="match status" value="1"/>
</dbReference>
<dbReference type="PANTHER" id="PTHR47515:SF2">
    <property type="entry name" value="INTEGRASE CORE DOMAIN PROTEIN"/>
    <property type="match status" value="1"/>
</dbReference>
<feature type="domain" description="Integrase catalytic" evidence="1">
    <location>
        <begin position="122"/>
        <end position="286"/>
    </location>
</feature>
<dbReference type="InterPro" id="IPR036397">
    <property type="entry name" value="RNaseH_sf"/>
</dbReference>
<evidence type="ECO:0000259" key="1">
    <source>
        <dbReference type="PROSITE" id="PS50994"/>
    </source>
</evidence>
<dbReference type="Proteomes" id="UP000177408">
    <property type="component" value="Unassembled WGS sequence"/>
</dbReference>
<dbReference type="Gene3D" id="3.30.420.10">
    <property type="entry name" value="Ribonuclease H-like superfamily/Ribonuclease H"/>
    <property type="match status" value="1"/>
</dbReference>
<dbReference type="Pfam" id="PF00665">
    <property type="entry name" value="rve"/>
    <property type="match status" value="1"/>
</dbReference>
<accession>A0A1G1YXG6</accession>
<organism evidence="2 3">
    <name type="scientific">Candidatus Buchananbacteria bacterium RIFCSPLOWO2_02_FULL_46_11b</name>
    <dbReference type="NCBI Taxonomy" id="1797548"/>
    <lineage>
        <taxon>Bacteria</taxon>
        <taxon>Candidatus Buchananiibacteriota</taxon>
    </lineage>
</organism>
<dbReference type="InterPro" id="IPR001584">
    <property type="entry name" value="Integrase_cat-core"/>
</dbReference>
<reference evidence="2 3" key="1">
    <citation type="journal article" date="2016" name="Nat. Commun.">
        <title>Thousands of microbial genomes shed light on interconnected biogeochemical processes in an aquifer system.</title>
        <authorList>
            <person name="Anantharaman K."/>
            <person name="Brown C.T."/>
            <person name="Hug L.A."/>
            <person name="Sharon I."/>
            <person name="Castelle C.J."/>
            <person name="Probst A.J."/>
            <person name="Thomas B.C."/>
            <person name="Singh A."/>
            <person name="Wilkins M.J."/>
            <person name="Karaoz U."/>
            <person name="Brodie E.L."/>
            <person name="Williams K.H."/>
            <person name="Hubbard S.S."/>
            <person name="Banfield J.F."/>
        </authorList>
    </citation>
    <scope>NUCLEOTIDE SEQUENCE [LARGE SCALE GENOMIC DNA]</scope>
</reference>
<dbReference type="EMBL" id="MHIR01000039">
    <property type="protein sequence ID" value="OGY57042.1"/>
    <property type="molecule type" value="Genomic_DNA"/>
</dbReference>
<dbReference type="PROSITE" id="PS50994">
    <property type="entry name" value="INTEGRASE"/>
    <property type="match status" value="1"/>
</dbReference>
<dbReference type="AlphaFoldDB" id="A0A1G1YXG6"/>